<dbReference type="CDD" id="cd00683">
    <property type="entry name" value="Trans_IPPS_HH"/>
    <property type="match status" value="1"/>
</dbReference>
<dbReference type="InterPro" id="IPR002060">
    <property type="entry name" value="Squ/phyt_synthse"/>
</dbReference>
<gene>
    <name evidence="2" type="ORF">GGR28_001759</name>
</gene>
<evidence type="ECO:0000256" key="1">
    <source>
        <dbReference type="ARBA" id="ARBA00022679"/>
    </source>
</evidence>
<accession>A0A840E5Z9</accession>
<dbReference type="SFLD" id="SFLDG01018">
    <property type="entry name" value="Squalene/Phytoene_Synthase_Lik"/>
    <property type="match status" value="1"/>
</dbReference>
<dbReference type="InterPro" id="IPR033904">
    <property type="entry name" value="Trans_IPPS_HH"/>
</dbReference>
<dbReference type="PANTHER" id="PTHR31480">
    <property type="entry name" value="BIFUNCTIONAL LYCOPENE CYCLASE/PHYTOENE SYNTHASE"/>
    <property type="match status" value="1"/>
</dbReference>
<evidence type="ECO:0000313" key="3">
    <source>
        <dbReference type="Proteomes" id="UP000576209"/>
    </source>
</evidence>
<dbReference type="AlphaFoldDB" id="A0A840E5Z9"/>
<dbReference type="Pfam" id="PF00494">
    <property type="entry name" value="SQS_PSY"/>
    <property type="match status" value="1"/>
</dbReference>
<reference evidence="2 3" key="1">
    <citation type="submission" date="2020-08" db="EMBL/GenBank/DDBJ databases">
        <title>Genomic Encyclopedia of Type Strains, Phase IV (KMG-IV): sequencing the most valuable type-strain genomes for metagenomic binning, comparative biology and taxonomic classification.</title>
        <authorList>
            <person name="Goeker M."/>
        </authorList>
    </citation>
    <scope>NUCLEOTIDE SEQUENCE [LARGE SCALE GENOMIC DNA]</scope>
    <source>
        <strain evidence="2 3">DSM 105137</strain>
    </source>
</reference>
<dbReference type="InterPro" id="IPR044843">
    <property type="entry name" value="Trans_IPPS_bact-type"/>
</dbReference>
<evidence type="ECO:0000313" key="2">
    <source>
        <dbReference type="EMBL" id="MBB4079142.1"/>
    </source>
</evidence>
<proteinExistence type="predicted"/>
<protein>
    <submittedName>
        <fullName evidence="2">Phytoene/squalene synthetase</fullName>
    </submittedName>
</protein>
<dbReference type="InterPro" id="IPR019845">
    <property type="entry name" value="Squalene/phytoene_synthase_CS"/>
</dbReference>
<dbReference type="SFLD" id="SFLDG01212">
    <property type="entry name" value="Phytoene_synthase_like"/>
    <property type="match status" value="1"/>
</dbReference>
<dbReference type="EMBL" id="JACIFF010000003">
    <property type="protein sequence ID" value="MBB4079142.1"/>
    <property type="molecule type" value="Genomic_DNA"/>
</dbReference>
<sequence length="278" mass="32465">MLNLYKQVCRECASLVTRRYSTSFSMGIRVFDAPLRAPIYGIYGFVRFADEIVDTFHHQDKQMLFERFRQDTYHALEHGISLNPILQAFQEVAHRYQIGRDLIDPFLDSMEMDLDNTRYNPSLYKEYIYGSAEVVGLMCLRVFVDGDEEEYDRLRAPAQSLGAAFQKVNFLRDIRSDYHDRGRVYFPGVDYDKFDNDVKATIEADIKADFDHAYRGIVELPTSARLGVYLAYVYYTKLFQKIRNAPAKHVTERRIRVADSRKVYLLASSAVKHRFNLL</sequence>
<dbReference type="SFLD" id="SFLDS00005">
    <property type="entry name" value="Isoprenoid_Synthase_Type_I"/>
    <property type="match status" value="1"/>
</dbReference>
<name>A0A840E5Z9_9BACT</name>
<comment type="caution">
    <text evidence="2">The sequence shown here is derived from an EMBL/GenBank/DDBJ whole genome shotgun (WGS) entry which is preliminary data.</text>
</comment>
<dbReference type="Proteomes" id="UP000576209">
    <property type="component" value="Unassembled WGS sequence"/>
</dbReference>
<dbReference type="GO" id="GO:0051996">
    <property type="term" value="F:squalene synthase [NAD(P)H] activity"/>
    <property type="evidence" value="ECO:0007669"/>
    <property type="project" value="InterPro"/>
</dbReference>
<dbReference type="InterPro" id="IPR008949">
    <property type="entry name" value="Isoprenoid_synthase_dom_sf"/>
</dbReference>
<dbReference type="SUPFAM" id="SSF48576">
    <property type="entry name" value="Terpenoid synthases"/>
    <property type="match status" value="1"/>
</dbReference>
<keyword evidence="1" id="KW-0808">Transferase</keyword>
<dbReference type="PROSITE" id="PS01045">
    <property type="entry name" value="SQUALEN_PHYTOEN_SYN_2"/>
    <property type="match status" value="1"/>
</dbReference>
<dbReference type="RefSeq" id="WP_183495380.1">
    <property type="nucleotide sequence ID" value="NZ_JACIFF010000003.1"/>
</dbReference>
<organism evidence="2 3">
    <name type="scientific">Neolewinella aquimaris</name>
    <dbReference type="NCBI Taxonomy" id="1835722"/>
    <lineage>
        <taxon>Bacteria</taxon>
        <taxon>Pseudomonadati</taxon>
        <taxon>Bacteroidota</taxon>
        <taxon>Saprospiria</taxon>
        <taxon>Saprospirales</taxon>
        <taxon>Lewinellaceae</taxon>
        <taxon>Neolewinella</taxon>
    </lineage>
</organism>
<dbReference type="GO" id="GO:0016117">
    <property type="term" value="P:carotenoid biosynthetic process"/>
    <property type="evidence" value="ECO:0007669"/>
    <property type="project" value="UniProtKB-ARBA"/>
</dbReference>
<keyword evidence="3" id="KW-1185">Reference proteome</keyword>
<dbReference type="GO" id="GO:0004311">
    <property type="term" value="F:geranylgeranyl diphosphate synthase activity"/>
    <property type="evidence" value="ECO:0007669"/>
    <property type="project" value="InterPro"/>
</dbReference>
<dbReference type="Gene3D" id="1.10.600.10">
    <property type="entry name" value="Farnesyl Diphosphate Synthase"/>
    <property type="match status" value="1"/>
</dbReference>